<dbReference type="AlphaFoldDB" id="E7MR63"/>
<name>E7MR63_9FIRM</name>
<reference evidence="1 2" key="1">
    <citation type="submission" date="2010-08" db="EMBL/GenBank/DDBJ databases">
        <authorList>
            <person name="Weinstock G."/>
            <person name="Sodergren E."/>
            <person name="Clifton S."/>
            <person name="Fulton L."/>
            <person name="Fulton B."/>
            <person name="Courtney L."/>
            <person name="Fronick C."/>
            <person name="Harrison M."/>
            <person name="Strong C."/>
            <person name="Farmer C."/>
            <person name="Delahaunty K."/>
            <person name="Markovic C."/>
            <person name="Hall O."/>
            <person name="Minx P."/>
            <person name="Tomlinson C."/>
            <person name="Mitreva M."/>
            <person name="Hou S."/>
            <person name="Chen J."/>
            <person name="Wollam A."/>
            <person name="Pepin K.H."/>
            <person name="Johnson M."/>
            <person name="Bhonagiri V."/>
            <person name="Zhang X."/>
            <person name="Suruliraj S."/>
            <person name="Warren W."/>
            <person name="Chinwalla A."/>
            <person name="Mardis E.R."/>
            <person name="Wilson R.K."/>
        </authorList>
    </citation>
    <scope>NUCLEOTIDE SEQUENCE [LARGE SCALE GENOMIC DNA]</scope>
    <source>
        <strain evidence="1 2">F0204</strain>
    </source>
</reference>
<dbReference type="EMBL" id="AECQ01000042">
    <property type="protein sequence ID" value="EFW23431.1"/>
    <property type="molecule type" value="Genomic_DNA"/>
</dbReference>
<dbReference type="STRING" id="706433.HMPREF9430_02054"/>
<accession>E7MR63</accession>
<dbReference type="HOGENOM" id="CLU_2755752_0_0_9"/>
<organism evidence="1 2">
    <name type="scientific">Solobacterium moorei F0204</name>
    <dbReference type="NCBI Taxonomy" id="706433"/>
    <lineage>
        <taxon>Bacteria</taxon>
        <taxon>Bacillati</taxon>
        <taxon>Bacillota</taxon>
        <taxon>Erysipelotrichia</taxon>
        <taxon>Erysipelotrichales</taxon>
        <taxon>Erysipelotrichaceae</taxon>
        <taxon>Solobacterium</taxon>
    </lineage>
</organism>
<evidence type="ECO:0000313" key="2">
    <source>
        <dbReference type="Proteomes" id="UP000004097"/>
    </source>
</evidence>
<evidence type="ECO:0000313" key="1">
    <source>
        <dbReference type="EMBL" id="EFW23431.1"/>
    </source>
</evidence>
<comment type="caution">
    <text evidence="1">The sequence shown here is derived from an EMBL/GenBank/DDBJ whole genome shotgun (WGS) entry which is preliminary data.</text>
</comment>
<protein>
    <submittedName>
        <fullName evidence="1">Uncharacterized protein</fullName>
    </submittedName>
</protein>
<dbReference type="RefSeq" id="WP_006526851.1">
    <property type="nucleotide sequence ID" value="NZ_GL637674.2"/>
</dbReference>
<dbReference type="Proteomes" id="UP000004097">
    <property type="component" value="Unassembled WGS sequence"/>
</dbReference>
<gene>
    <name evidence="1" type="ORF">HMPREF9430_02054</name>
</gene>
<keyword evidence="2" id="KW-1185">Reference proteome</keyword>
<proteinExistence type="predicted"/>
<sequence>MIESTATKELAMKLRKLWNNNNYVKGIIAVAKTEKNIITISQFIDMSYRLNKEITADNISYLLEILENKS</sequence>